<keyword evidence="3" id="KW-1185">Reference proteome</keyword>
<evidence type="ECO:0000256" key="1">
    <source>
        <dbReference type="SAM" id="MobiDB-lite"/>
    </source>
</evidence>
<comment type="caution">
    <text evidence="2">The sequence shown here is derived from an EMBL/GenBank/DDBJ whole genome shotgun (WGS) entry which is preliminary data.</text>
</comment>
<name>A0A8X6UPD2_NEPPI</name>
<accession>A0A8X6UPD2</accession>
<feature type="region of interest" description="Disordered" evidence="1">
    <location>
        <begin position="1"/>
        <end position="25"/>
    </location>
</feature>
<dbReference type="EMBL" id="BMAW01036535">
    <property type="protein sequence ID" value="GFU44427.1"/>
    <property type="molecule type" value="Genomic_DNA"/>
</dbReference>
<evidence type="ECO:0000313" key="2">
    <source>
        <dbReference type="EMBL" id="GFU44427.1"/>
    </source>
</evidence>
<dbReference type="Proteomes" id="UP000887013">
    <property type="component" value="Unassembled WGS sequence"/>
</dbReference>
<evidence type="ECO:0000313" key="3">
    <source>
        <dbReference type="Proteomes" id="UP000887013"/>
    </source>
</evidence>
<feature type="compositionally biased region" description="Basic and acidic residues" evidence="1">
    <location>
        <begin position="16"/>
        <end position="25"/>
    </location>
</feature>
<feature type="compositionally biased region" description="Polar residues" evidence="1">
    <location>
        <begin position="1"/>
        <end position="10"/>
    </location>
</feature>
<proteinExistence type="predicted"/>
<gene>
    <name evidence="2" type="ORF">NPIL_127151</name>
</gene>
<protein>
    <submittedName>
        <fullName evidence="2">Uncharacterized protein</fullName>
    </submittedName>
</protein>
<dbReference type="AlphaFoldDB" id="A0A8X6UPD2"/>
<organism evidence="2 3">
    <name type="scientific">Nephila pilipes</name>
    <name type="common">Giant wood spider</name>
    <name type="synonym">Nephila maculata</name>
    <dbReference type="NCBI Taxonomy" id="299642"/>
    <lineage>
        <taxon>Eukaryota</taxon>
        <taxon>Metazoa</taxon>
        <taxon>Ecdysozoa</taxon>
        <taxon>Arthropoda</taxon>
        <taxon>Chelicerata</taxon>
        <taxon>Arachnida</taxon>
        <taxon>Araneae</taxon>
        <taxon>Araneomorphae</taxon>
        <taxon>Entelegynae</taxon>
        <taxon>Araneoidea</taxon>
        <taxon>Nephilidae</taxon>
        <taxon>Nephila</taxon>
    </lineage>
</organism>
<sequence>MGGNAFQTISGGAIPKGDEGRERGEDLQHSLGQVPVVLLRDLRLIGGSVEHRGVVVDILDVDHHRRMVLVQVVRGHQPQFVLKTKHSQLVHAAPPVGPQKWCSERKVTQVKTLNVCKLYVSLMNLNLN</sequence>
<reference evidence="2" key="1">
    <citation type="submission" date="2020-08" db="EMBL/GenBank/DDBJ databases">
        <title>Multicomponent nature underlies the extraordinary mechanical properties of spider dragline silk.</title>
        <authorList>
            <person name="Kono N."/>
            <person name="Nakamura H."/>
            <person name="Mori M."/>
            <person name="Yoshida Y."/>
            <person name="Ohtoshi R."/>
            <person name="Malay A.D."/>
            <person name="Moran D.A.P."/>
            <person name="Tomita M."/>
            <person name="Numata K."/>
            <person name="Arakawa K."/>
        </authorList>
    </citation>
    <scope>NUCLEOTIDE SEQUENCE</scope>
</reference>